<dbReference type="AlphaFoldDB" id="A0A7X2T0Y4"/>
<dbReference type="InterPro" id="IPR050248">
    <property type="entry name" value="Polysacc_deacetylase_ArnD"/>
</dbReference>
<dbReference type="InterPro" id="IPR002509">
    <property type="entry name" value="NODB_dom"/>
</dbReference>
<organism evidence="3 4">
    <name type="scientific">Inconstantimicrobium porci</name>
    <dbReference type="NCBI Taxonomy" id="2652291"/>
    <lineage>
        <taxon>Bacteria</taxon>
        <taxon>Bacillati</taxon>
        <taxon>Bacillota</taxon>
        <taxon>Clostridia</taxon>
        <taxon>Eubacteriales</taxon>
        <taxon>Clostridiaceae</taxon>
        <taxon>Inconstantimicrobium</taxon>
    </lineage>
</organism>
<dbReference type="EMBL" id="VULX01000003">
    <property type="protein sequence ID" value="MSR90645.1"/>
    <property type="molecule type" value="Genomic_DNA"/>
</dbReference>
<dbReference type="Proteomes" id="UP000460287">
    <property type="component" value="Unassembled WGS sequence"/>
</dbReference>
<dbReference type="PANTHER" id="PTHR10587">
    <property type="entry name" value="GLYCOSYL TRANSFERASE-RELATED"/>
    <property type="match status" value="1"/>
</dbReference>
<dbReference type="InterPro" id="IPR011330">
    <property type="entry name" value="Glyco_hydro/deAcase_b/a-brl"/>
</dbReference>
<name>A0A7X2T0Y4_9CLOT</name>
<dbReference type="PROSITE" id="PS51677">
    <property type="entry name" value="NODB"/>
    <property type="match status" value="1"/>
</dbReference>
<dbReference type="GO" id="GO:0005975">
    <property type="term" value="P:carbohydrate metabolic process"/>
    <property type="evidence" value="ECO:0007669"/>
    <property type="project" value="InterPro"/>
</dbReference>
<feature type="signal peptide" evidence="1">
    <location>
        <begin position="1"/>
        <end position="20"/>
    </location>
</feature>
<dbReference type="CDD" id="cd10944">
    <property type="entry name" value="CE4_SmPgdA_like"/>
    <property type="match status" value="1"/>
</dbReference>
<evidence type="ECO:0000256" key="1">
    <source>
        <dbReference type="SAM" id="SignalP"/>
    </source>
</evidence>
<feature type="domain" description="NodB homology" evidence="2">
    <location>
        <begin position="33"/>
        <end position="221"/>
    </location>
</feature>
<evidence type="ECO:0000313" key="4">
    <source>
        <dbReference type="Proteomes" id="UP000460287"/>
    </source>
</evidence>
<reference evidence="3 4" key="1">
    <citation type="submission" date="2019-08" db="EMBL/GenBank/DDBJ databases">
        <title>In-depth cultivation of the pig gut microbiome towards novel bacterial diversity and tailored functional studies.</title>
        <authorList>
            <person name="Wylensek D."/>
            <person name="Hitch T.C.A."/>
            <person name="Clavel T."/>
        </authorList>
    </citation>
    <scope>NUCLEOTIDE SEQUENCE [LARGE SCALE GENOMIC DNA]</scope>
    <source>
        <strain evidence="3 4">WCA-383-APC-5B</strain>
    </source>
</reference>
<dbReference type="RefSeq" id="WP_154530525.1">
    <property type="nucleotide sequence ID" value="NZ_JAQXTV010000149.1"/>
</dbReference>
<feature type="chain" id="PRO_5038798699" evidence="1">
    <location>
        <begin position="21"/>
        <end position="237"/>
    </location>
</feature>
<sequence>MQNIISLFLVFMLFITPSNSEIEKASKTTETKKIVYLTFDDAPGGKVTKDMLKTLKDNNVNATFFLIGEQIDNNQQEIIKQMVSDGNAVGLHSYTHDHCKLYGPNGDFFKEMAECQNSIKNACGVTTNILRFPFGCNSSYFKLTKSMLNKIHSKNLKVYEWNVDSTDGLYPKLSPSKIAKRAQSTKKTAVVLMHSGYNNKNSAAALNEVIQYYKKNGYTFKTISDDTEELYRIIKKK</sequence>
<evidence type="ECO:0000259" key="2">
    <source>
        <dbReference type="PROSITE" id="PS51677"/>
    </source>
</evidence>
<evidence type="ECO:0000313" key="3">
    <source>
        <dbReference type="EMBL" id="MSR90645.1"/>
    </source>
</evidence>
<dbReference type="PANTHER" id="PTHR10587:SF125">
    <property type="entry name" value="POLYSACCHARIDE DEACETYLASE YHEN-RELATED"/>
    <property type="match status" value="1"/>
</dbReference>
<protein>
    <submittedName>
        <fullName evidence="3">Polysaccharide deacetylase</fullName>
    </submittedName>
</protein>
<gene>
    <name evidence="3" type="ORF">FYJ33_04245</name>
</gene>
<dbReference type="Pfam" id="PF01522">
    <property type="entry name" value="Polysacc_deac_1"/>
    <property type="match status" value="1"/>
</dbReference>
<comment type="caution">
    <text evidence="3">The sequence shown here is derived from an EMBL/GenBank/DDBJ whole genome shotgun (WGS) entry which is preliminary data.</text>
</comment>
<accession>A0A7X2T0Y4</accession>
<keyword evidence="1" id="KW-0732">Signal</keyword>
<keyword evidence="4" id="KW-1185">Reference proteome</keyword>
<proteinExistence type="predicted"/>
<dbReference type="GO" id="GO:0016810">
    <property type="term" value="F:hydrolase activity, acting on carbon-nitrogen (but not peptide) bonds"/>
    <property type="evidence" value="ECO:0007669"/>
    <property type="project" value="InterPro"/>
</dbReference>
<dbReference type="SUPFAM" id="SSF88713">
    <property type="entry name" value="Glycoside hydrolase/deacetylase"/>
    <property type="match status" value="1"/>
</dbReference>
<dbReference type="Gene3D" id="3.20.20.370">
    <property type="entry name" value="Glycoside hydrolase/deacetylase"/>
    <property type="match status" value="1"/>
</dbReference>